<evidence type="ECO:0000256" key="2">
    <source>
        <dbReference type="ARBA" id="ARBA00022475"/>
    </source>
</evidence>
<keyword evidence="5 6" id="KW-0472">Membrane</keyword>
<dbReference type="AlphaFoldDB" id="A0AAT9GRZ7"/>
<keyword evidence="2" id="KW-1003">Cell membrane</keyword>
<dbReference type="InterPro" id="IPR042094">
    <property type="entry name" value="T2SS_GspF_sf"/>
</dbReference>
<feature type="transmembrane region" description="Helical" evidence="6">
    <location>
        <begin position="514"/>
        <end position="542"/>
    </location>
</feature>
<feature type="transmembrane region" description="Helical" evidence="6">
    <location>
        <begin position="276"/>
        <end position="300"/>
    </location>
</feature>
<evidence type="ECO:0000256" key="1">
    <source>
        <dbReference type="ARBA" id="ARBA00004651"/>
    </source>
</evidence>
<feature type="domain" description="Type II secretion system protein GspF" evidence="7">
    <location>
        <begin position="407"/>
        <end position="533"/>
    </location>
</feature>
<dbReference type="RefSeq" id="WP_369609169.1">
    <property type="nucleotide sequence ID" value="NZ_AP031322.1"/>
</dbReference>
<gene>
    <name evidence="8" type="ORF">SJAV_15310</name>
</gene>
<evidence type="ECO:0000259" key="7">
    <source>
        <dbReference type="Pfam" id="PF00482"/>
    </source>
</evidence>
<keyword evidence="4 6" id="KW-1133">Transmembrane helix</keyword>
<dbReference type="EMBL" id="AP031322">
    <property type="protein sequence ID" value="BFH73587.1"/>
    <property type="molecule type" value="Genomic_DNA"/>
</dbReference>
<sequence>MAITSSKKKEQNENSVKISQIDLLFYKSPLVEPLSKSLDKKLKQAGLSDDPKLYASRILFFLLFSIIVGIILIFFGLIFIREFEITRLSKYAVVGIMGLLFGIIIPVVTYLALISNVSQKVDSRRIGIEAETPAFSALFLVFLRSGLSPRLLFENLAKTRAFNHMNQVSKYIVKRINFLGESVETAINSSIKIVPSKLYDDLMTTYVTAIRTGAPVFETMQSKIKDILRNMELAASKAADNLSGVGEGYVTWLASGFISFFLILILEAVFPQLHVLPIGLLGAFAVLGIPLVNILFVWVVDQTQYKFPEKQLKADKMFLMLFPVGIVLGIIFMIILEPIIAKIMHETPIAPKFMLIGLFTLSGNLNYIPATVIGLTLGLIISVIPPYVIARRELKEGTGYDIYVARFLRAIGEGTRAGLSPETVIKNLKDSKELGKLQIILKRVYAYINLGIPIKDAFRKAADIIIDFSTKIAFTSLADMIEIGSLTPESVETLADQLDSQIRIRREYYAKIKILLYMPYVGSILALIATIILSSAIISLLSSSSFITSYGPLAAAQALVPRAVYIASLSSVFNAYTAGLLVGKLASGRIANGYLHSAILLVITMILVLITLSIKFSFVSPVAPSL</sequence>
<evidence type="ECO:0000313" key="8">
    <source>
        <dbReference type="EMBL" id="BFH73587.1"/>
    </source>
</evidence>
<evidence type="ECO:0000256" key="4">
    <source>
        <dbReference type="ARBA" id="ARBA00022989"/>
    </source>
</evidence>
<feature type="transmembrane region" description="Helical" evidence="6">
    <location>
        <begin position="249"/>
        <end position="270"/>
    </location>
</feature>
<feature type="transmembrane region" description="Helical" evidence="6">
    <location>
        <begin position="562"/>
        <end position="582"/>
    </location>
</feature>
<feature type="transmembrane region" description="Helical" evidence="6">
    <location>
        <begin position="594"/>
        <end position="618"/>
    </location>
</feature>
<feature type="transmembrane region" description="Helical" evidence="6">
    <location>
        <begin position="92"/>
        <end position="114"/>
    </location>
</feature>
<dbReference type="GeneID" id="92354489"/>
<dbReference type="GO" id="GO:0005886">
    <property type="term" value="C:plasma membrane"/>
    <property type="evidence" value="ECO:0007669"/>
    <property type="project" value="UniProtKB-SubCell"/>
</dbReference>
<feature type="transmembrane region" description="Helical" evidence="6">
    <location>
        <begin position="58"/>
        <end position="80"/>
    </location>
</feature>
<protein>
    <submittedName>
        <fullName evidence="8">Type II secretion system F family protein</fullName>
    </submittedName>
</protein>
<dbReference type="PANTHER" id="PTHR35402:SF1">
    <property type="entry name" value="TYPE II SECRETION SYSTEM PROTEIN GSPF DOMAIN-CONTAINING PROTEIN"/>
    <property type="match status" value="1"/>
</dbReference>
<dbReference type="Pfam" id="PF00482">
    <property type="entry name" value="T2SSF"/>
    <property type="match status" value="2"/>
</dbReference>
<accession>A0AAT9GRZ7</accession>
<evidence type="ECO:0000256" key="3">
    <source>
        <dbReference type="ARBA" id="ARBA00022692"/>
    </source>
</evidence>
<evidence type="ECO:0000256" key="5">
    <source>
        <dbReference type="ARBA" id="ARBA00023136"/>
    </source>
</evidence>
<feature type="transmembrane region" description="Helical" evidence="6">
    <location>
        <begin position="365"/>
        <end position="389"/>
    </location>
</feature>
<name>A0AAT9GRZ7_9CREN</name>
<reference evidence="8" key="1">
    <citation type="submission" date="2024-03" db="EMBL/GenBank/DDBJ databases">
        <title>Complete genome sequence of Sulfurisphaera javensis strain KD-1.</title>
        <authorList>
            <person name="Sakai H."/>
            <person name="Nur N."/>
            <person name="Suwanto A."/>
            <person name="Kurosawa N."/>
        </authorList>
    </citation>
    <scope>NUCLEOTIDE SEQUENCE</scope>
    <source>
        <strain evidence="8">KD-1</strain>
    </source>
</reference>
<dbReference type="Gene3D" id="1.20.81.30">
    <property type="entry name" value="Type II secretion system (T2SS), domain F"/>
    <property type="match status" value="1"/>
</dbReference>
<dbReference type="PANTHER" id="PTHR35402">
    <property type="entry name" value="INTEGRAL MEMBRANE PROTEIN-RELATED"/>
    <property type="match status" value="1"/>
</dbReference>
<evidence type="ECO:0000256" key="6">
    <source>
        <dbReference type="SAM" id="Phobius"/>
    </source>
</evidence>
<feature type="domain" description="Type II secretion system protein GspF" evidence="7">
    <location>
        <begin position="135"/>
        <end position="263"/>
    </location>
</feature>
<proteinExistence type="predicted"/>
<dbReference type="InterPro" id="IPR018076">
    <property type="entry name" value="T2SS_GspF_dom"/>
</dbReference>
<keyword evidence="3 6" id="KW-0812">Transmembrane</keyword>
<feature type="transmembrane region" description="Helical" evidence="6">
    <location>
        <begin position="321"/>
        <end position="345"/>
    </location>
</feature>
<organism evidence="8">
    <name type="scientific">Sulfurisphaera javensis</name>
    <dbReference type="NCBI Taxonomy" id="2049879"/>
    <lineage>
        <taxon>Archaea</taxon>
        <taxon>Thermoproteota</taxon>
        <taxon>Thermoprotei</taxon>
        <taxon>Sulfolobales</taxon>
        <taxon>Sulfolobaceae</taxon>
        <taxon>Sulfurisphaera</taxon>
    </lineage>
</organism>
<comment type="subcellular location">
    <subcellularLocation>
        <location evidence="1">Cell membrane</location>
        <topology evidence="1">Multi-pass membrane protein</topology>
    </subcellularLocation>
</comment>
<dbReference type="KEGG" id="sjv:SJAV_15310"/>
<dbReference type="InterPro" id="IPR056569">
    <property type="entry name" value="ArlJ-like"/>
</dbReference>